<sequence length="66" mass="6413">MKRILVTAVATALLALTSAALATPAQADVDANVLGGTVTALADGVVGAGAFGTQLLELPNPLEGIV</sequence>
<organism evidence="2 3">
    <name type="scientific">Streptomyces olivoverticillatus</name>
    <dbReference type="NCBI Taxonomy" id="66427"/>
    <lineage>
        <taxon>Bacteria</taxon>
        <taxon>Bacillati</taxon>
        <taxon>Actinomycetota</taxon>
        <taxon>Actinomycetes</taxon>
        <taxon>Kitasatosporales</taxon>
        <taxon>Streptomycetaceae</taxon>
        <taxon>Streptomyces</taxon>
    </lineage>
</organism>
<proteinExistence type="predicted"/>
<feature type="signal peptide" evidence="1">
    <location>
        <begin position="1"/>
        <end position="27"/>
    </location>
</feature>
<dbReference type="AlphaFoldDB" id="A0A7W7LRD5"/>
<name>A0A7W7LRD5_9ACTN</name>
<feature type="chain" id="PRO_5030735299" description="Secreted protein" evidence="1">
    <location>
        <begin position="28"/>
        <end position="66"/>
    </location>
</feature>
<evidence type="ECO:0008006" key="4">
    <source>
        <dbReference type="Google" id="ProtNLM"/>
    </source>
</evidence>
<keyword evidence="1" id="KW-0732">Signal</keyword>
<dbReference type="RefSeq" id="WP_184350136.1">
    <property type="nucleotide sequence ID" value="NZ_JACHJH010000004.1"/>
</dbReference>
<dbReference type="EMBL" id="JACHJH010000004">
    <property type="protein sequence ID" value="MBB4894341.1"/>
    <property type="molecule type" value="Genomic_DNA"/>
</dbReference>
<reference evidence="2 3" key="1">
    <citation type="submission" date="2020-08" db="EMBL/GenBank/DDBJ databases">
        <title>Genomic Encyclopedia of Type Strains, Phase III (KMG-III): the genomes of soil and plant-associated and newly described type strains.</title>
        <authorList>
            <person name="Whitman W."/>
        </authorList>
    </citation>
    <scope>NUCLEOTIDE SEQUENCE [LARGE SCALE GENOMIC DNA]</scope>
    <source>
        <strain evidence="2 3">CECT 3266</strain>
    </source>
</reference>
<accession>A0A7W7LRD5</accession>
<evidence type="ECO:0000313" key="3">
    <source>
        <dbReference type="Proteomes" id="UP000556084"/>
    </source>
</evidence>
<gene>
    <name evidence="2" type="ORF">FHS39_003375</name>
</gene>
<dbReference type="Proteomes" id="UP000556084">
    <property type="component" value="Unassembled WGS sequence"/>
</dbReference>
<keyword evidence="3" id="KW-1185">Reference proteome</keyword>
<evidence type="ECO:0000256" key="1">
    <source>
        <dbReference type="SAM" id="SignalP"/>
    </source>
</evidence>
<evidence type="ECO:0000313" key="2">
    <source>
        <dbReference type="EMBL" id="MBB4894341.1"/>
    </source>
</evidence>
<comment type="caution">
    <text evidence="2">The sequence shown here is derived from an EMBL/GenBank/DDBJ whole genome shotgun (WGS) entry which is preliminary data.</text>
</comment>
<protein>
    <recommendedName>
        <fullName evidence="4">Secreted protein</fullName>
    </recommendedName>
</protein>